<dbReference type="Proteomes" id="UP001224775">
    <property type="component" value="Unassembled WGS sequence"/>
</dbReference>
<evidence type="ECO:0000256" key="4">
    <source>
        <dbReference type="ARBA" id="ARBA00023136"/>
    </source>
</evidence>
<keyword evidence="9" id="KW-1185">Reference proteome</keyword>
<evidence type="ECO:0000313" key="9">
    <source>
        <dbReference type="Proteomes" id="UP001224775"/>
    </source>
</evidence>
<dbReference type="SUPFAM" id="SSF52091">
    <property type="entry name" value="SpoIIaa-like"/>
    <property type="match status" value="1"/>
</dbReference>
<dbReference type="PANTHER" id="PTHR43310">
    <property type="entry name" value="SULFATE TRANSPORTER YBAR-RELATED"/>
    <property type="match status" value="1"/>
</dbReference>
<dbReference type="Pfam" id="PF01740">
    <property type="entry name" value="STAS"/>
    <property type="match status" value="1"/>
</dbReference>
<dbReference type="Pfam" id="PF00916">
    <property type="entry name" value="Sulfate_transp"/>
    <property type="match status" value="2"/>
</dbReference>
<feature type="transmembrane region" description="Helical" evidence="6">
    <location>
        <begin position="184"/>
        <end position="208"/>
    </location>
</feature>
<keyword evidence="3 6" id="KW-1133">Transmembrane helix</keyword>
<feature type="transmembrane region" description="Helical" evidence="6">
    <location>
        <begin position="228"/>
        <end position="245"/>
    </location>
</feature>
<dbReference type="GO" id="GO:0016020">
    <property type="term" value="C:membrane"/>
    <property type="evidence" value="ECO:0007669"/>
    <property type="project" value="UniProtKB-SubCell"/>
</dbReference>
<dbReference type="AlphaFoldDB" id="A0AAD8XWS0"/>
<evidence type="ECO:0000256" key="6">
    <source>
        <dbReference type="SAM" id="Phobius"/>
    </source>
</evidence>
<organism evidence="8 9">
    <name type="scientific">Skeletonema marinoi</name>
    <dbReference type="NCBI Taxonomy" id="267567"/>
    <lineage>
        <taxon>Eukaryota</taxon>
        <taxon>Sar</taxon>
        <taxon>Stramenopiles</taxon>
        <taxon>Ochrophyta</taxon>
        <taxon>Bacillariophyta</taxon>
        <taxon>Coscinodiscophyceae</taxon>
        <taxon>Thalassiosirophycidae</taxon>
        <taxon>Thalassiosirales</taxon>
        <taxon>Skeletonemataceae</taxon>
        <taxon>Skeletonema</taxon>
        <taxon>Skeletonema marinoi-dohrnii complex</taxon>
    </lineage>
</organism>
<evidence type="ECO:0000313" key="8">
    <source>
        <dbReference type="EMBL" id="KAK1735339.1"/>
    </source>
</evidence>
<dbReference type="InterPro" id="IPR011547">
    <property type="entry name" value="SLC26A/SulP_dom"/>
</dbReference>
<protein>
    <submittedName>
        <fullName evidence="8">Sulfate permease family inorganic anion transporter</fullName>
    </submittedName>
</protein>
<dbReference type="Gene3D" id="3.30.750.24">
    <property type="entry name" value="STAS domain"/>
    <property type="match status" value="1"/>
</dbReference>
<dbReference type="EMBL" id="JATAAI010000034">
    <property type="protein sequence ID" value="KAK1735339.1"/>
    <property type="molecule type" value="Genomic_DNA"/>
</dbReference>
<gene>
    <name evidence="8" type="ORF">QTG54_013953</name>
</gene>
<feature type="transmembrane region" description="Helical" evidence="6">
    <location>
        <begin position="153"/>
        <end position="172"/>
    </location>
</feature>
<keyword evidence="4 6" id="KW-0472">Membrane</keyword>
<dbReference type="CDD" id="cd07042">
    <property type="entry name" value="STAS_SulP_like_sulfate_transporter"/>
    <property type="match status" value="1"/>
</dbReference>
<dbReference type="PROSITE" id="PS50801">
    <property type="entry name" value="STAS"/>
    <property type="match status" value="1"/>
</dbReference>
<feature type="domain" description="STAS" evidence="7">
    <location>
        <begin position="491"/>
        <end position="605"/>
    </location>
</feature>
<dbReference type="InterPro" id="IPR052706">
    <property type="entry name" value="Membrane-Transporter-like"/>
</dbReference>
<feature type="transmembrane region" description="Helical" evidence="6">
    <location>
        <begin position="354"/>
        <end position="376"/>
    </location>
</feature>
<dbReference type="InterPro" id="IPR002645">
    <property type="entry name" value="STAS_dom"/>
</dbReference>
<feature type="region of interest" description="Disordered" evidence="5">
    <location>
        <begin position="45"/>
        <end position="91"/>
    </location>
</feature>
<evidence type="ECO:0000256" key="1">
    <source>
        <dbReference type="ARBA" id="ARBA00004141"/>
    </source>
</evidence>
<sequence length="605" mass="62679">MTINGSIRRRRGLYNPLVVFSLTLASTTLPSGKCFAHPALPISNARPPKQRFGTDNGGAAKGKSTPISGTPFRGISRRVSNDDSAAEAPPSQIESIVANAKSISTSMGKKIDLTDKTLRGKYLTAITAGLAVSLAMIPEAVSFSFVAGVNPLVGLWTTVVLGFFAALFGGRAGIQSSASGACSVVVAALCASHGSGYLAGCAALSGLLQITSGALGVGKLIRLVPHPVMVGFVNGLAVVMLKAQLGHFKGAGGAFLSLLSPEGKATYGCALLTMALVRYGIPALQEKVESAKAVPPTLGGVNAPLETLRIILPYAVTMAAVGSIESLLTLQLLDGIVDDGKRGSTKKEVIGQGIGNLASGLTGGIGGCALIGQSLISAQSGGGVSKLSGMAMSIFLALGIVAFAPLLGQIPVVSLAGVMLLVCQSTFSWGSLRLVGKIPNLDAFIIALVTYVTIKDDLAKAVLIGTITSALGFAWKQSTKISTTLSQTKLNPPSGPTLPNVKTYNINGPLFFGSTQSFSQLFRVKEDPDDVVIDFTQSRVYDHSALEAINSICDRYGSIGKRVYLRRLSSECAKLLAKIHKGGLPPYEVIEVSPSDPVYDVADDE</sequence>
<proteinExistence type="predicted"/>
<feature type="transmembrane region" description="Helical" evidence="6">
    <location>
        <begin position="122"/>
        <end position="147"/>
    </location>
</feature>
<dbReference type="PANTHER" id="PTHR43310:SF1">
    <property type="entry name" value="SULFATE TRANSPORTER YBAR-RELATED"/>
    <property type="match status" value="1"/>
</dbReference>
<evidence type="ECO:0000256" key="2">
    <source>
        <dbReference type="ARBA" id="ARBA00022692"/>
    </source>
</evidence>
<name>A0AAD8XWS0_9STRA</name>
<accession>A0AAD8XWS0</accession>
<comment type="caution">
    <text evidence="8">The sequence shown here is derived from an EMBL/GenBank/DDBJ whole genome shotgun (WGS) entry which is preliminary data.</text>
</comment>
<evidence type="ECO:0000256" key="3">
    <source>
        <dbReference type="ARBA" id="ARBA00022989"/>
    </source>
</evidence>
<evidence type="ECO:0000256" key="5">
    <source>
        <dbReference type="SAM" id="MobiDB-lite"/>
    </source>
</evidence>
<comment type="subcellular location">
    <subcellularLocation>
        <location evidence="1">Membrane</location>
        <topology evidence="1">Multi-pass membrane protein</topology>
    </subcellularLocation>
</comment>
<reference evidence="8" key="1">
    <citation type="submission" date="2023-06" db="EMBL/GenBank/DDBJ databases">
        <title>Survivors Of The Sea: Transcriptome response of Skeletonema marinoi to long-term dormancy.</title>
        <authorList>
            <person name="Pinder M.I.M."/>
            <person name="Kourtchenko O."/>
            <person name="Robertson E.K."/>
            <person name="Larsson T."/>
            <person name="Maumus F."/>
            <person name="Osuna-Cruz C.M."/>
            <person name="Vancaester E."/>
            <person name="Stenow R."/>
            <person name="Vandepoele K."/>
            <person name="Ploug H."/>
            <person name="Bruchert V."/>
            <person name="Godhe A."/>
            <person name="Topel M."/>
        </authorList>
    </citation>
    <scope>NUCLEOTIDE SEQUENCE</scope>
    <source>
        <strain evidence="8">R05AC</strain>
    </source>
</reference>
<keyword evidence="2 6" id="KW-0812">Transmembrane</keyword>
<evidence type="ECO:0000259" key="7">
    <source>
        <dbReference type="PROSITE" id="PS50801"/>
    </source>
</evidence>
<feature type="transmembrane region" description="Helical" evidence="6">
    <location>
        <begin position="396"/>
        <end position="422"/>
    </location>
</feature>
<dbReference type="InterPro" id="IPR036513">
    <property type="entry name" value="STAS_dom_sf"/>
</dbReference>